<feature type="domain" description="MurNAc-LAA" evidence="2">
    <location>
        <begin position="459"/>
        <end position="565"/>
    </location>
</feature>
<accession>A0ABV1JCF5</accession>
<dbReference type="PANTHER" id="PTHR30032:SF1">
    <property type="entry name" value="N-ACETYLMURAMOYL-L-ALANINE AMIDASE LYTC"/>
    <property type="match status" value="1"/>
</dbReference>
<reference evidence="3 4" key="1">
    <citation type="submission" date="2024-04" db="EMBL/GenBank/DDBJ databases">
        <title>Human intestinal bacterial collection.</title>
        <authorList>
            <person name="Pauvert C."/>
            <person name="Hitch T.C.A."/>
            <person name="Clavel T."/>
        </authorList>
    </citation>
    <scope>NUCLEOTIDE SEQUENCE [LARGE SCALE GENOMIC DNA]</scope>
    <source>
        <strain evidence="3 4">CLA-KB-H42</strain>
    </source>
</reference>
<dbReference type="Gene3D" id="3.40.50.12090">
    <property type="match status" value="1"/>
</dbReference>
<evidence type="ECO:0000256" key="1">
    <source>
        <dbReference type="SAM" id="SignalP"/>
    </source>
</evidence>
<dbReference type="Gene3D" id="3.40.630.40">
    <property type="entry name" value="Zn-dependent exopeptidases"/>
    <property type="match status" value="1"/>
</dbReference>
<evidence type="ECO:0000313" key="3">
    <source>
        <dbReference type="EMBL" id="MEQ3362760.1"/>
    </source>
</evidence>
<dbReference type="PANTHER" id="PTHR30032">
    <property type="entry name" value="N-ACETYLMURAMOYL-L-ALANINE AMIDASE-RELATED"/>
    <property type="match status" value="1"/>
</dbReference>
<name>A0ABV1JCF5_9ACTN</name>
<evidence type="ECO:0000259" key="2">
    <source>
        <dbReference type="SMART" id="SM00646"/>
    </source>
</evidence>
<dbReference type="Pfam" id="PF04122">
    <property type="entry name" value="CW_binding_2"/>
    <property type="match status" value="3"/>
</dbReference>
<keyword evidence="4" id="KW-1185">Reference proteome</keyword>
<sequence length="566" mass="58776">MNRKRKSSFFAAALSLTVAFTLVVGIQPAWAVVEGDQSLLSDEEIAAAIESGDVVSPEDQEAASRSAEPLAAVEGGAMKSFSGANRYETAALQATYGWQTSDYVVIAGGEGWPDALTASSLAGALDCPVLLAPKAALDSGTANVLSSLQVKNAIIVGDENSVSKAASDAIEGLGIAVERLGGADRFETQMLIYDYGLDRGFWKGDYVVVASGVSPSDALSVSPIAFRSCAPVFLTDAACSLNDSQQTALAEAGAQGGFGSALIMGDTNRVSKAAESLVSSVSAGSERFAGADRYDTSVRVAKWGVSAGVLAGWNGVAFTTGQKPLDALGGGALQGREASPLVLVDDGWCGYAMQNMGAVSSVKVFGDRYSVSGSIRMEIADNVSGMTYADIPGLKVYIDAGHGWNSSNNGVMDYGASGNGLTEWSLTEDLAKRVGAKLENDYGMDVYVNTTGGWYKLRQTDAYNRGCDLFISIHFNAAGGSGTESYIHTYNANWKSADLQAKVHPALVKAMGLKDRGKMRAEFAVCGGKLPAVLLEVCFIDNAGDIGKYQGRKDAVASGIAAGIAG</sequence>
<dbReference type="SUPFAM" id="SSF53187">
    <property type="entry name" value="Zn-dependent exopeptidases"/>
    <property type="match status" value="1"/>
</dbReference>
<proteinExistence type="predicted"/>
<feature type="signal peptide" evidence="1">
    <location>
        <begin position="1"/>
        <end position="31"/>
    </location>
</feature>
<dbReference type="RefSeq" id="WP_180963559.1">
    <property type="nucleotide sequence ID" value="NZ_JBBNOP010000005.1"/>
</dbReference>
<dbReference type="CDD" id="cd02696">
    <property type="entry name" value="MurNAc-LAA"/>
    <property type="match status" value="1"/>
</dbReference>
<dbReference type="Proteomes" id="UP001487305">
    <property type="component" value="Unassembled WGS sequence"/>
</dbReference>
<dbReference type="SMART" id="SM00646">
    <property type="entry name" value="Ami_3"/>
    <property type="match status" value="1"/>
</dbReference>
<feature type="chain" id="PRO_5046277711" evidence="1">
    <location>
        <begin position="32"/>
        <end position="566"/>
    </location>
</feature>
<dbReference type="EMBL" id="JBBNOP010000005">
    <property type="protein sequence ID" value="MEQ3362760.1"/>
    <property type="molecule type" value="Genomic_DNA"/>
</dbReference>
<comment type="caution">
    <text evidence="3">The sequence shown here is derived from an EMBL/GenBank/DDBJ whole genome shotgun (WGS) entry which is preliminary data.</text>
</comment>
<dbReference type="InterPro" id="IPR007253">
    <property type="entry name" value="Cell_wall-bd_2"/>
</dbReference>
<gene>
    <name evidence="3" type="ORF">AAA083_07205</name>
</gene>
<organism evidence="3 4">
    <name type="scientific">Raoultibacter massiliensis</name>
    <dbReference type="NCBI Taxonomy" id="1852371"/>
    <lineage>
        <taxon>Bacteria</taxon>
        <taxon>Bacillati</taxon>
        <taxon>Actinomycetota</taxon>
        <taxon>Coriobacteriia</taxon>
        <taxon>Eggerthellales</taxon>
        <taxon>Eggerthellaceae</taxon>
        <taxon>Raoultibacter</taxon>
    </lineage>
</organism>
<dbReference type="InterPro" id="IPR051922">
    <property type="entry name" value="Bact_Sporulation_Assoc"/>
</dbReference>
<dbReference type="Pfam" id="PF01520">
    <property type="entry name" value="Amidase_3"/>
    <property type="match status" value="1"/>
</dbReference>
<keyword evidence="1" id="KW-0732">Signal</keyword>
<protein>
    <submittedName>
        <fullName evidence="3">Cell wall-binding repeat-containing protein</fullName>
    </submittedName>
</protein>
<dbReference type="InterPro" id="IPR002508">
    <property type="entry name" value="MurNAc-LAA_cat"/>
</dbReference>
<evidence type="ECO:0000313" key="4">
    <source>
        <dbReference type="Proteomes" id="UP001487305"/>
    </source>
</evidence>